<reference evidence="1 2" key="1">
    <citation type="submission" date="2024-11" db="EMBL/GenBank/DDBJ databases">
        <title>Using genomics to understand microbial adaptation to soil warming.</title>
        <authorList>
            <person name="Deangelis K.M. PhD."/>
        </authorList>
    </citation>
    <scope>NUCLEOTIDE SEQUENCE [LARGE SCALE GENOMIC DNA]</scope>
    <source>
        <strain evidence="1 2">GAS97</strain>
    </source>
</reference>
<comment type="caution">
    <text evidence="1">The sequence shown here is derived from an EMBL/GenBank/DDBJ whole genome shotgun (WGS) entry which is preliminary data.</text>
</comment>
<sequence>MVTYKTIPCWCKKFGTRFADRAKAARQDCGKALFSGGAALKPGTAKNRYRPVAHYPAAKADIPELAHVMHVFVGAAARVENRAENSHQSIRRRKRQMCGFRDAHRTRAFLSCFGPIRQHFTLRRHQMNATFHRVVLKERVATWHDWTVTRAVEKVI</sequence>
<gene>
    <name evidence="1" type="ORF">ABH943_006162</name>
</gene>
<keyword evidence="2" id="KW-1185">Reference proteome</keyword>
<name>A0ABW8MR11_9BURK</name>
<evidence type="ECO:0000313" key="1">
    <source>
        <dbReference type="EMBL" id="MFK4446130.1"/>
    </source>
</evidence>
<organism evidence="1 2">
    <name type="scientific">Caballeronia udeis</name>
    <dbReference type="NCBI Taxonomy" id="1232866"/>
    <lineage>
        <taxon>Bacteria</taxon>
        <taxon>Pseudomonadati</taxon>
        <taxon>Pseudomonadota</taxon>
        <taxon>Betaproteobacteria</taxon>
        <taxon>Burkholderiales</taxon>
        <taxon>Burkholderiaceae</taxon>
        <taxon>Caballeronia</taxon>
    </lineage>
</organism>
<dbReference type="EMBL" id="JBIYDN010000023">
    <property type="protein sequence ID" value="MFK4446130.1"/>
    <property type="molecule type" value="Genomic_DNA"/>
</dbReference>
<dbReference type="PANTHER" id="PTHR35528:SF3">
    <property type="entry name" value="BLL1675 PROTEIN"/>
    <property type="match status" value="1"/>
</dbReference>
<protein>
    <submittedName>
        <fullName evidence="1">Transposase</fullName>
    </submittedName>
</protein>
<accession>A0ABW8MR11</accession>
<dbReference type="PANTHER" id="PTHR35528">
    <property type="entry name" value="BLL1675 PROTEIN"/>
    <property type="match status" value="1"/>
</dbReference>
<dbReference type="InterPro" id="IPR052183">
    <property type="entry name" value="IS_Transposase"/>
</dbReference>
<dbReference type="Proteomes" id="UP001620514">
    <property type="component" value="Unassembled WGS sequence"/>
</dbReference>
<proteinExistence type="predicted"/>
<evidence type="ECO:0000313" key="2">
    <source>
        <dbReference type="Proteomes" id="UP001620514"/>
    </source>
</evidence>